<name>A0A9X3YLW2_9GAMM</name>
<keyword evidence="3" id="KW-1185">Reference proteome</keyword>
<dbReference type="InterPro" id="IPR029062">
    <property type="entry name" value="Class_I_gatase-like"/>
</dbReference>
<evidence type="ECO:0000313" key="3">
    <source>
        <dbReference type="Proteomes" id="UP001139971"/>
    </source>
</evidence>
<dbReference type="RefSeq" id="WP_263545801.1">
    <property type="nucleotide sequence ID" value="NZ_JAOVZO020000017.1"/>
</dbReference>
<organism evidence="2 3">
    <name type="scientific">Tahibacter soli</name>
    <dbReference type="NCBI Taxonomy" id="2983605"/>
    <lineage>
        <taxon>Bacteria</taxon>
        <taxon>Pseudomonadati</taxon>
        <taxon>Pseudomonadota</taxon>
        <taxon>Gammaproteobacteria</taxon>
        <taxon>Lysobacterales</taxon>
        <taxon>Rhodanobacteraceae</taxon>
        <taxon>Tahibacter</taxon>
    </lineage>
</organism>
<dbReference type="Proteomes" id="UP001139971">
    <property type="component" value="Unassembled WGS sequence"/>
</dbReference>
<reference evidence="2" key="1">
    <citation type="submission" date="2023-02" db="EMBL/GenBank/DDBJ databases">
        <title>Tahibacter soli sp. nov. isolated from soil.</title>
        <authorList>
            <person name="Baek J.H."/>
            <person name="Lee J.K."/>
            <person name="Choi D.G."/>
            <person name="Jeon C.O."/>
        </authorList>
    </citation>
    <scope>NUCLEOTIDE SEQUENCE</scope>
    <source>
        <strain evidence="2">BL</strain>
    </source>
</reference>
<keyword evidence="2" id="KW-0378">Hydrolase</keyword>
<sequence length="559" mass="57362">MNASLLLVVLVAAAVFAALVAWRAAGARRIALFAVHALAFAALYLFLFPPPGATAARALAVLTPGNGDGAIDRTTTVVALPGAAAPAGVERVPDLATALRRHADTQRLVIVGDGLPARDRDAAKGLGVAFDAPAEPRGIVELDTSAQVRSGGTWRVAGRVAGVPGGRVELRDPAGAIVASVAPGADGRYALAAQAKRAGRYRFELRALDADGAAVDTASLPLAVDAGDAPRLRLVAGGPDPDVKYLRRWAADAGVALTSRIALSTDLALRQGDATLDAASLADTDLVVVDERAWASLAAAEKTALTAAVDDGLGLLLRVTGPLDAAVAADWAAYGFAIAPADVAQTVRLSSDEASPALTRTPVTVTAHDAIALVADPAGAPLASWRTHGRGRVGVWPLVDSYRLALAGYAARYGALWAATTGTLARARGAVRAALPATARIGERAVICGLPDAAEVESPQGRRVALASQRDAGDRCAAFWPAAAGWHRLVAGDATQDFFVRANDDARTLARAQTIAATRALVGGAGGDGGAPTKGSRWPFFFAWLVLAGVAWRLEKRRA</sequence>
<keyword evidence="1" id="KW-0812">Transmembrane</keyword>
<gene>
    <name evidence="2" type="ORF">OD750_013715</name>
</gene>
<keyword evidence="1" id="KW-0472">Membrane</keyword>
<evidence type="ECO:0000313" key="2">
    <source>
        <dbReference type="EMBL" id="MDC8013595.1"/>
    </source>
</evidence>
<keyword evidence="1" id="KW-1133">Transmembrane helix</keyword>
<dbReference type="SUPFAM" id="SSF52317">
    <property type="entry name" value="Class I glutamine amidotransferase-like"/>
    <property type="match status" value="1"/>
</dbReference>
<dbReference type="EMBL" id="JAOVZO020000017">
    <property type="protein sequence ID" value="MDC8013595.1"/>
    <property type="molecule type" value="Genomic_DNA"/>
</dbReference>
<keyword evidence="2" id="KW-0645">Protease</keyword>
<feature type="transmembrane region" description="Helical" evidence="1">
    <location>
        <begin position="30"/>
        <end position="48"/>
    </location>
</feature>
<accession>A0A9X3YLW2</accession>
<keyword evidence="2" id="KW-0121">Carboxypeptidase</keyword>
<proteinExistence type="predicted"/>
<comment type="caution">
    <text evidence="2">The sequence shown here is derived from an EMBL/GenBank/DDBJ whole genome shotgun (WGS) entry which is preliminary data.</text>
</comment>
<dbReference type="AlphaFoldDB" id="A0A9X3YLW2"/>
<feature type="transmembrane region" description="Helical" evidence="1">
    <location>
        <begin position="6"/>
        <end position="25"/>
    </location>
</feature>
<dbReference type="GO" id="GO:0004180">
    <property type="term" value="F:carboxypeptidase activity"/>
    <property type="evidence" value="ECO:0007669"/>
    <property type="project" value="UniProtKB-KW"/>
</dbReference>
<protein>
    <submittedName>
        <fullName evidence="2">Carboxypeptidase regulatory-like domain-containing protein</fullName>
    </submittedName>
</protein>
<evidence type="ECO:0000256" key="1">
    <source>
        <dbReference type="SAM" id="Phobius"/>
    </source>
</evidence>